<organism evidence="3 4">
    <name type="scientific">Yarrowia lipolytica</name>
    <name type="common">Candida lipolytica</name>
    <dbReference type="NCBI Taxonomy" id="4952"/>
    <lineage>
        <taxon>Eukaryota</taxon>
        <taxon>Fungi</taxon>
        <taxon>Dikarya</taxon>
        <taxon>Ascomycota</taxon>
        <taxon>Saccharomycotina</taxon>
        <taxon>Dipodascomycetes</taxon>
        <taxon>Dipodascales</taxon>
        <taxon>Dipodascales incertae sedis</taxon>
        <taxon>Yarrowia</taxon>
    </lineage>
</organism>
<dbReference type="PANTHER" id="PTHR31905:SF2">
    <property type="entry name" value="PROTEIN MIX23"/>
    <property type="match status" value="1"/>
</dbReference>
<dbReference type="InterPro" id="IPR019171">
    <property type="entry name" value="MIX23"/>
</dbReference>
<dbReference type="Pfam" id="PF09774">
    <property type="entry name" value="MIX23"/>
    <property type="match status" value="1"/>
</dbReference>
<evidence type="ECO:0000256" key="1">
    <source>
        <dbReference type="ARBA" id="ARBA00024204"/>
    </source>
</evidence>
<dbReference type="VEuPathDB" id="FungiDB:YALI0_C06600g"/>
<dbReference type="RefSeq" id="XP_501524.2">
    <property type="nucleotide sequence ID" value="XM_501524.2"/>
</dbReference>
<dbReference type="OMA" id="QFCFNER"/>
<protein>
    <recommendedName>
        <fullName evidence="5">Caffeine-induced death protein 2</fullName>
    </recommendedName>
</protein>
<name>A0A1D8N9Y1_YARLL</name>
<dbReference type="eggNOG" id="KOG4613">
    <property type="taxonomic scope" value="Eukaryota"/>
</dbReference>
<dbReference type="VEuPathDB" id="FungiDB:YALI1_C08882g"/>
<dbReference type="OrthoDB" id="5593818at2759"/>
<feature type="region of interest" description="Disordered" evidence="2">
    <location>
        <begin position="98"/>
        <end position="134"/>
    </location>
</feature>
<dbReference type="GO" id="GO:0005758">
    <property type="term" value="C:mitochondrial intermembrane space"/>
    <property type="evidence" value="ECO:0007669"/>
    <property type="project" value="InterPro"/>
</dbReference>
<dbReference type="EMBL" id="CP017555">
    <property type="protein sequence ID" value="AOW02436.1"/>
    <property type="molecule type" value="Genomic_DNA"/>
</dbReference>
<comment type="similarity">
    <text evidence="1">Belongs to the MIX23 family.</text>
</comment>
<evidence type="ECO:0000313" key="4">
    <source>
        <dbReference type="Proteomes" id="UP000182444"/>
    </source>
</evidence>
<feature type="compositionally biased region" description="Basic and acidic residues" evidence="2">
    <location>
        <begin position="112"/>
        <end position="121"/>
    </location>
</feature>
<sequence>MSSWTPPKPGLTAANCIEARALRQFLRASRKTVDDRVLVTISKLGNDTAAEQIKHNSGYTGYKPACNEFVQEVLLPAWNERDRVLTYCGDVARLAKDKKGGDMTEAAQTQDENEKPAKRQPLDPYAAEARTNQKSDADRVLDWVETERTIEGIVRDTTRAEVYDKCGISLQ</sequence>
<gene>
    <name evidence="3" type="ORF">YALI1_C08882g</name>
</gene>
<evidence type="ECO:0000313" key="3">
    <source>
        <dbReference type="EMBL" id="AOW02436.1"/>
    </source>
</evidence>
<dbReference type="PANTHER" id="PTHR31905">
    <property type="entry name" value="COILED-COIL DOMAIN-CONTAINING PROTEIN 58"/>
    <property type="match status" value="1"/>
</dbReference>
<accession>A0A1D8N9Y1</accession>
<dbReference type="GeneID" id="2909215"/>
<reference evidence="3 4" key="1">
    <citation type="journal article" date="2016" name="PLoS ONE">
        <title>Sequence Assembly of Yarrowia lipolytica Strain W29/CLIB89 Shows Transposable Element Diversity.</title>
        <authorList>
            <person name="Magnan C."/>
            <person name="Yu J."/>
            <person name="Chang I."/>
            <person name="Jahn E."/>
            <person name="Kanomata Y."/>
            <person name="Wu J."/>
            <person name="Zeller M."/>
            <person name="Oakes M."/>
            <person name="Baldi P."/>
            <person name="Sandmeyer S."/>
        </authorList>
    </citation>
    <scope>NUCLEOTIDE SEQUENCE [LARGE SCALE GENOMIC DNA]</scope>
    <source>
        <strain evidence="4">CLIB89(W29)</strain>
    </source>
</reference>
<evidence type="ECO:0008006" key="5">
    <source>
        <dbReference type="Google" id="ProtNLM"/>
    </source>
</evidence>
<dbReference type="KEGG" id="yli:2909215"/>
<dbReference type="AlphaFoldDB" id="A0A1D8N9Y1"/>
<evidence type="ECO:0000256" key="2">
    <source>
        <dbReference type="SAM" id="MobiDB-lite"/>
    </source>
</evidence>
<dbReference type="Proteomes" id="UP000182444">
    <property type="component" value="Chromosome 1C"/>
</dbReference>
<proteinExistence type="inferred from homology"/>